<dbReference type="EMBL" id="CP004885">
    <property type="protein sequence ID" value="AGX86230.1"/>
    <property type="molecule type" value="Genomic_DNA"/>
</dbReference>
<dbReference type="InterPro" id="IPR051310">
    <property type="entry name" value="MCP_chemotaxis"/>
</dbReference>
<proteinExistence type="inferred from homology"/>
<evidence type="ECO:0000259" key="6">
    <source>
        <dbReference type="PROSITE" id="PS50111"/>
    </source>
</evidence>
<dbReference type="InterPro" id="IPR004090">
    <property type="entry name" value="Chemotax_Me-accpt_rcpt"/>
</dbReference>
<keyword evidence="4" id="KW-0807">Transducer</keyword>
<dbReference type="eggNOG" id="COG0840">
    <property type="taxonomic scope" value="Bacteria"/>
</dbReference>
<gene>
    <name evidence="8" type="ORF">Cenrod_0096</name>
</gene>
<evidence type="ECO:0000256" key="5">
    <source>
        <dbReference type="SAM" id="Phobius"/>
    </source>
</evidence>
<dbReference type="Proteomes" id="UP000017184">
    <property type="component" value="Chromosome"/>
</dbReference>
<keyword evidence="2" id="KW-0488">Methylation</keyword>
<evidence type="ECO:0000313" key="8">
    <source>
        <dbReference type="EMBL" id="AGX86230.1"/>
    </source>
</evidence>
<name>U5N4N9_9BURK</name>
<evidence type="ECO:0000256" key="2">
    <source>
        <dbReference type="ARBA" id="ARBA00022481"/>
    </source>
</evidence>
<keyword evidence="9" id="KW-1185">Reference proteome</keyword>
<dbReference type="PANTHER" id="PTHR43531">
    <property type="entry name" value="PROTEIN ICFG"/>
    <property type="match status" value="1"/>
</dbReference>
<evidence type="ECO:0000313" key="9">
    <source>
        <dbReference type="Proteomes" id="UP000017184"/>
    </source>
</evidence>
<keyword evidence="5" id="KW-0472">Membrane</keyword>
<evidence type="ECO:0000256" key="1">
    <source>
        <dbReference type="ARBA" id="ARBA00004370"/>
    </source>
</evidence>
<sequence length="635" mass="68059">MLLLGRMLFPAKATLICLVFLVPMAFMLLNLYWAQQSQIDFVVKERHGVRVLSMFYPVIHGVLDMRNAARAGMGGHLDTSSDLQTARRRVDSALLLLEQEAHFDGDPLGIAADVLLLQQAFAATADSGNSTDATGSTAFDAVTNAADALIHKIGDNSNLVLDPDMDSFYLMNGLVITLPRALANLGQLWEWGTYALQKGALNTVEAKRYAILDAGAAMELQDTKDHFAKAIRYTASLASKVPVEGIDQALRFRELAGDISQRIASGQTAGTFYASGKDAIAAAQSVYPATLTALDELLAMREERMAKVLWVSLALIVIAIVLALYLLLAFYRVMHQGLSQVGSHLHRIAHGDLRAKPQMPWAKDELAELIVQLAITHDSLHDLIISIRGDARDLQTASDEIAAASQDLSGRTESSAAALEEQSSAMEQILSTVGHAADLTQKASECSAQNANIADRAGMTIANVVTTMQDIHTSSSKINDIIGVIDSIAFQTNILALNAAVEAARAGEQGRGFAVVASEVRSLAQRSANAAKEIKVLISESVEKIGSGTDVVQVAGNIMRDVVSSAKQVHTLLAKISAASQEQTQGIDQVGQSIQELDRATQQNAALAEETTASASTLKVQADKLHEEILRFQVA</sequence>
<dbReference type="InterPro" id="IPR004089">
    <property type="entry name" value="MCPsignal_dom"/>
</dbReference>
<comment type="similarity">
    <text evidence="3">Belongs to the methyl-accepting chemotaxis (MCP) protein family.</text>
</comment>
<dbReference type="PROSITE" id="PS50111">
    <property type="entry name" value="CHEMOTAXIS_TRANSDUC_2"/>
    <property type="match status" value="1"/>
</dbReference>
<feature type="domain" description="HAMP" evidence="7">
    <location>
        <begin position="332"/>
        <end position="385"/>
    </location>
</feature>
<evidence type="ECO:0000256" key="3">
    <source>
        <dbReference type="ARBA" id="ARBA00029447"/>
    </source>
</evidence>
<dbReference type="PROSITE" id="PS50885">
    <property type="entry name" value="HAMP"/>
    <property type="match status" value="1"/>
</dbReference>
<dbReference type="FunFam" id="1.10.287.950:FF:000001">
    <property type="entry name" value="Methyl-accepting chemotaxis sensory transducer"/>
    <property type="match status" value="1"/>
</dbReference>
<keyword evidence="5" id="KW-1133">Transmembrane helix</keyword>
<evidence type="ECO:0000259" key="7">
    <source>
        <dbReference type="PROSITE" id="PS50885"/>
    </source>
</evidence>
<dbReference type="GO" id="GO:0007165">
    <property type="term" value="P:signal transduction"/>
    <property type="evidence" value="ECO:0007669"/>
    <property type="project" value="UniProtKB-KW"/>
</dbReference>
<dbReference type="InterPro" id="IPR003660">
    <property type="entry name" value="HAMP_dom"/>
</dbReference>
<dbReference type="KEGG" id="cbx:Cenrod_0096"/>
<dbReference type="HOGENOM" id="CLU_000445_107_22_4"/>
<feature type="transmembrane region" description="Helical" evidence="5">
    <location>
        <begin position="12"/>
        <end position="34"/>
    </location>
</feature>
<dbReference type="SUPFAM" id="SSF58104">
    <property type="entry name" value="Methyl-accepting chemotaxis protein (MCP) signaling domain"/>
    <property type="match status" value="1"/>
</dbReference>
<dbReference type="CDD" id="cd11386">
    <property type="entry name" value="MCP_signal"/>
    <property type="match status" value="1"/>
</dbReference>
<organism evidence="8 9">
    <name type="scientific">Candidatus Symbiobacter mobilis CR</name>
    <dbReference type="NCBI Taxonomy" id="946483"/>
    <lineage>
        <taxon>Bacteria</taxon>
        <taxon>Pseudomonadati</taxon>
        <taxon>Pseudomonadota</taxon>
        <taxon>Betaproteobacteria</taxon>
        <taxon>Burkholderiales</taxon>
        <taxon>Comamonadaceae</taxon>
    </lineage>
</organism>
<evidence type="ECO:0000256" key="4">
    <source>
        <dbReference type="PROSITE-ProRule" id="PRU00284"/>
    </source>
</evidence>
<comment type="subcellular location">
    <subcellularLocation>
        <location evidence="1">Membrane</location>
    </subcellularLocation>
</comment>
<dbReference type="GO" id="GO:0005886">
    <property type="term" value="C:plasma membrane"/>
    <property type="evidence" value="ECO:0007669"/>
    <property type="project" value="TreeGrafter"/>
</dbReference>
<dbReference type="GO" id="GO:0004888">
    <property type="term" value="F:transmembrane signaling receptor activity"/>
    <property type="evidence" value="ECO:0007669"/>
    <property type="project" value="InterPro"/>
</dbReference>
<dbReference type="PANTHER" id="PTHR43531:SF14">
    <property type="entry name" value="METHYL-ACCEPTING CHEMOTAXIS PROTEIN I-RELATED"/>
    <property type="match status" value="1"/>
</dbReference>
<feature type="transmembrane region" description="Helical" evidence="5">
    <location>
        <begin position="308"/>
        <end position="331"/>
    </location>
</feature>
<accession>U5N4N9</accession>
<feature type="domain" description="Methyl-accepting transducer" evidence="6">
    <location>
        <begin position="390"/>
        <end position="619"/>
    </location>
</feature>
<dbReference type="GO" id="GO:0006935">
    <property type="term" value="P:chemotaxis"/>
    <property type="evidence" value="ECO:0007669"/>
    <property type="project" value="InterPro"/>
</dbReference>
<reference evidence="8 9" key="1">
    <citation type="journal article" date="2013" name="Genome Biol.">
        <title>Genomic analysis reveals key aspects of prokaryotic symbiosis in the phototrophic consortium "Chlorochromatium aggregatum".</title>
        <authorList>
            <person name="Liu Z."/>
            <person name="Muller J."/>
            <person name="Li T."/>
            <person name="Alvey R.M."/>
            <person name="Vogl K."/>
            <person name="Frigaard N.U."/>
            <person name="Rockwell N.C."/>
            <person name="Boyd E.S."/>
            <person name="Tomsho L.P."/>
            <person name="Schuster S.C."/>
            <person name="Henke P."/>
            <person name="Rohde M."/>
            <person name="Overmann J."/>
            <person name="Bryant D.A."/>
        </authorList>
    </citation>
    <scope>NUCLEOTIDE SEQUENCE [LARGE SCALE GENOMIC DNA]</scope>
    <source>
        <strain evidence="8">CR</strain>
    </source>
</reference>
<dbReference type="Gene3D" id="1.10.287.950">
    <property type="entry name" value="Methyl-accepting chemotaxis protein"/>
    <property type="match status" value="1"/>
</dbReference>
<dbReference type="SMART" id="SM00283">
    <property type="entry name" value="MA"/>
    <property type="match status" value="1"/>
</dbReference>
<dbReference type="STRING" id="946483.Cenrod_0096"/>
<keyword evidence="5" id="KW-0812">Transmembrane</keyword>
<dbReference type="PRINTS" id="PR00260">
    <property type="entry name" value="CHEMTRNSDUCR"/>
</dbReference>
<dbReference type="AlphaFoldDB" id="U5N4N9"/>
<dbReference type="Pfam" id="PF00015">
    <property type="entry name" value="MCPsignal"/>
    <property type="match status" value="1"/>
</dbReference>
<protein>
    <submittedName>
        <fullName evidence="8">Methyl-accepting chemotaxis protein</fullName>
    </submittedName>
</protein>